<dbReference type="CDD" id="cd06557">
    <property type="entry name" value="KPHMT-like"/>
    <property type="match status" value="1"/>
</dbReference>
<dbReference type="Pfam" id="PF02548">
    <property type="entry name" value="Pantoate_transf"/>
    <property type="match status" value="1"/>
</dbReference>
<comment type="catalytic activity">
    <reaction evidence="8">
        <text>(6R)-5,10-methylene-5,6,7,8-tetrahydrofolate + 3-methyl-2-oxobutanoate + H2O = 2-dehydropantoate + (6S)-5,6,7,8-tetrahydrofolate</text>
        <dbReference type="Rhea" id="RHEA:11824"/>
        <dbReference type="ChEBI" id="CHEBI:11561"/>
        <dbReference type="ChEBI" id="CHEBI:11851"/>
        <dbReference type="ChEBI" id="CHEBI:15377"/>
        <dbReference type="ChEBI" id="CHEBI:15636"/>
        <dbReference type="ChEBI" id="CHEBI:57453"/>
        <dbReference type="EC" id="2.1.2.11"/>
    </reaction>
</comment>
<dbReference type="NCBIfam" id="NF001452">
    <property type="entry name" value="PRK00311.1"/>
    <property type="match status" value="1"/>
</dbReference>
<feature type="binding site" evidence="8 11">
    <location>
        <position position="58"/>
    </location>
    <ligand>
        <name>Mg(2+)</name>
        <dbReference type="ChEBI" id="CHEBI:18420"/>
    </ligand>
</feature>
<evidence type="ECO:0000256" key="5">
    <source>
        <dbReference type="ARBA" id="ARBA00022679"/>
    </source>
</evidence>
<reference evidence="12 13" key="1">
    <citation type="submission" date="2013-10" db="EMBL/GenBank/DDBJ databases">
        <title>Salinisphaera japonica YTM-1 Genome Sequencing.</title>
        <authorList>
            <person name="Lai Q."/>
            <person name="Li C."/>
            <person name="Shao Z."/>
        </authorList>
    </citation>
    <scope>NUCLEOTIDE SEQUENCE [LARGE SCALE GENOMIC DNA]</scope>
    <source>
        <strain evidence="12 13">YTM-1</strain>
    </source>
</reference>
<comment type="similarity">
    <text evidence="2 8">Belongs to the PanB family.</text>
</comment>
<dbReference type="InterPro" id="IPR040442">
    <property type="entry name" value="Pyrv_kinase-like_dom_sf"/>
</dbReference>
<evidence type="ECO:0000256" key="4">
    <source>
        <dbReference type="ARBA" id="ARBA00022655"/>
    </source>
</evidence>
<dbReference type="PANTHER" id="PTHR20881">
    <property type="entry name" value="3-METHYL-2-OXOBUTANOATE HYDROXYMETHYLTRANSFERASE"/>
    <property type="match status" value="1"/>
</dbReference>
<dbReference type="Gene3D" id="3.20.20.60">
    <property type="entry name" value="Phosphoenolpyruvate-binding domains"/>
    <property type="match status" value="1"/>
</dbReference>
<evidence type="ECO:0000256" key="11">
    <source>
        <dbReference type="PIRSR" id="PIRSR000388-3"/>
    </source>
</evidence>
<evidence type="ECO:0000256" key="8">
    <source>
        <dbReference type="HAMAP-Rule" id="MF_00156"/>
    </source>
</evidence>
<keyword evidence="5 8" id="KW-0808">Transferase</keyword>
<keyword evidence="8" id="KW-0963">Cytoplasm</keyword>
<dbReference type="EMBL" id="AYKG01000017">
    <property type="protein sequence ID" value="ROO29126.1"/>
    <property type="molecule type" value="Genomic_DNA"/>
</dbReference>
<comment type="cofactor">
    <cofactor evidence="8 11">
        <name>Mg(2+)</name>
        <dbReference type="ChEBI" id="CHEBI:18420"/>
    </cofactor>
    <text evidence="8 11">Binds 1 Mg(2+) ion per subunit.</text>
</comment>
<evidence type="ECO:0000256" key="6">
    <source>
        <dbReference type="ARBA" id="ARBA00022723"/>
    </source>
</evidence>
<dbReference type="AlphaFoldDB" id="A0A423PU44"/>
<comment type="subcellular location">
    <subcellularLocation>
        <location evidence="8">Cytoplasm</location>
    </subcellularLocation>
</comment>
<feature type="binding site" evidence="8 11">
    <location>
        <position position="97"/>
    </location>
    <ligand>
        <name>Mg(2+)</name>
        <dbReference type="ChEBI" id="CHEBI:18420"/>
    </ligand>
</feature>
<feature type="binding site" evidence="8 10">
    <location>
        <position position="126"/>
    </location>
    <ligand>
        <name>3-methyl-2-oxobutanoate</name>
        <dbReference type="ChEBI" id="CHEBI:11851"/>
    </ligand>
</feature>
<evidence type="ECO:0000256" key="3">
    <source>
        <dbReference type="ARBA" id="ARBA00011424"/>
    </source>
</evidence>
<dbReference type="GO" id="GO:0003864">
    <property type="term" value="F:3-methyl-2-oxobutanoate hydroxymethyltransferase activity"/>
    <property type="evidence" value="ECO:0007669"/>
    <property type="project" value="UniProtKB-UniRule"/>
</dbReference>
<feature type="binding site" evidence="8 10">
    <location>
        <begin position="58"/>
        <end position="59"/>
    </location>
    <ligand>
        <name>3-methyl-2-oxobutanoate</name>
        <dbReference type="ChEBI" id="CHEBI:11851"/>
    </ligand>
</feature>
<accession>A0A423PU44</accession>
<keyword evidence="8 11" id="KW-0460">Magnesium</keyword>
<comment type="caution">
    <text evidence="12">The sequence shown here is derived from an EMBL/GenBank/DDBJ whole genome shotgun (WGS) entry which is preliminary data.</text>
</comment>
<dbReference type="NCBIfam" id="TIGR00222">
    <property type="entry name" value="panB"/>
    <property type="match status" value="1"/>
</dbReference>
<evidence type="ECO:0000256" key="1">
    <source>
        <dbReference type="ARBA" id="ARBA00005033"/>
    </source>
</evidence>
<dbReference type="GO" id="GO:0015940">
    <property type="term" value="P:pantothenate biosynthetic process"/>
    <property type="evidence" value="ECO:0007669"/>
    <property type="project" value="UniProtKB-UniRule"/>
</dbReference>
<dbReference type="PIRSF" id="PIRSF000388">
    <property type="entry name" value="Pantoate_hydroxy_MeTrfase"/>
    <property type="match status" value="1"/>
</dbReference>
<keyword evidence="13" id="KW-1185">Reference proteome</keyword>
<keyword evidence="12" id="KW-0489">Methyltransferase</keyword>
<evidence type="ECO:0000256" key="9">
    <source>
        <dbReference type="PIRSR" id="PIRSR000388-1"/>
    </source>
</evidence>
<dbReference type="GO" id="GO:0005737">
    <property type="term" value="C:cytoplasm"/>
    <property type="evidence" value="ECO:0007669"/>
    <property type="project" value="UniProtKB-SubCell"/>
</dbReference>
<dbReference type="FunFam" id="3.20.20.60:FF:000003">
    <property type="entry name" value="3-methyl-2-oxobutanoate hydroxymethyltransferase"/>
    <property type="match status" value="1"/>
</dbReference>
<dbReference type="UniPathway" id="UPA00028">
    <property type="reaction ID" value="UER00003"/>
</dbReference>
<sequence>MNTSPYPHLQTIDDKPVTIAGLKTMKARGEKIACLTAYDASFAALEDRAGVDVVLVGDSLGMVVQGQSSTTGVTLDDMVYHSRITAAGLSRAFLMTDLSFLTYATPDMALAAAHRLMAEGAAHMVKIEGGGELEPTIRHLATYGVPVCAHLGLRPQMVHKLGGFKVQGRDEAAAAQMIEDAAALEAAGADMLLLECVPSHLGKTIAERATVPVIGIGAGPDTDGQILVIYDILGLSPGKKPRFVKNFLDGADSLEAATTDYVAAVKESTYPGPEHGFK</sequence>
<dbReference type="HAMAP" id="MF_00156">
    <property type="entry name" value="PanB"/>
    <property type="match status" value="1"/>
</dbReference>
<dbReference type="InterPro" id="IPR003700">
    <property type="entry name" value="Pantoate_hydroxy_MeTrfase"/>
</dbReference>
<dbReference type="InterPro" id="IPR015813">
    <property type="entry name" value="Pyrv/PenolPyrv_kinase-like_dom"/>
</dbReference>
<gene>
    <name evidence="8" type="primary">panB</name>
    <name evidence="12" type="ORF">SAJA_06965</name>
</gene>
<comment type="pathway">
    <text evidence="1 8">Cofactor biosynthesis; (R)-pantothenate biosynthesis; (R)-pantoate from 3-methyl-2-oxobutanoate: step 1/2.</text>
</comment>
<evidence type="ECO:0000313" key="13">
    <source>
        <dbReference type="Proteomes" id="UP000285310"/>
    </source>
</evidence>
<dbReference type="InParanoid" id="A0A423PU44"/>
<dbReference type="GO" id="GO:0032259">
    <property type="term" value="P:methylation"/>
    <property type="evidence" value="ECO:0007669"/>
    <property type="project" value="UniProtKB-KW"/>
</dbReference>
<keyword evidence="6 8" id="KW-0479">Metal-binding</keyword>
<evidence type="ECO:0000313" key="12">
    <source>
        <dbReference type="EMBL" id="ROO29126.1"/>
    </source>
</evidence>
<comment type="subunit">
    <text evidence="3 8">Homodecamer; pentamer of dimers.</text>
</comment>
<feature type="binding site" evidence="8 10">
    <location>
        <position position="97"/>
    </location>
    <ligand>
        <name>3-methyl-2-oxobutanoate</name>
        <dbReference type="ChEBI" id="CHEBI:11851"/>
    </ligand>
</feature>
<dbReference type="GO" id="GO:0008168">
    <property type="term" value="F:methyltransferase activity"/>
    <property type="evidence" value="ECO:0007669"/>
    <property type="project" value="UniProtKB-KW"/>
</dbReference>
<comment type="function">
    <text evidence="7 8">Catalyzes the reversible reaction in which hydroxymethyl group from 5,10-methylenetetrahydrofolate is transferred onto alpha-ketoisovalerate to form ketopantoate.</text>
</comment>
<dbReference type="RefSeq" id="WP_123657917.1">
    <property type="nucleotide sequence ID" value="NZ_AYKG01000017.1"/>
</dbReference>
<dbReference type="EC" id="2.1.2.11" evidence="8"/>
<proteinExistence type="inferred from homology"/>
<name>A0A423PU44_9GAMM</name>
<dbReference type="GO" id="GO:0000287">
    <property type="term" value="F:magnesium ion binding"/>
    <property type="evidence" value="ECO:0007669"/>
    <property type="project" value="TreeGrafter"/>
</dbReference>
<keyword evidence="4 8" id="KW-0566">Pantothenate biosynthesis</keyword>
<evidence type="ECO:0000256" key="2">
    <source>
        <dbReference type="ARBA" id="ARBA00008676"/>
    </source>
</evidence>
<organism evidence="12 13">
    <name type="scientific">Salinisphaera japonica YTM-1</name>
    <dbReference type="NCBI Taxonomy" id="1209778"/>
    <lineage>
        <taxon>Bacteria</taxon>
        <taxon>Pseudomonadati</taxon>
        <taxon>Pseudomonadota</taxon>
        <taxon>Gammaproteobacteria</taxon>
        <taxon>Salinisphaerales</taxon>
        <taxon>Salinisphaeraceae</taxon>
        <taxon>Salinisphaera</taxon>
    </lineage>
</organism>
<protein>
    <recommendedName>
        <fullName evidence="8">3-methyl-2-oxobutanoate hydroxymethyltransferase</fullName>
        <ecNumber evidence="8">2.1.2.11</ecNumber>
    </recommendedName>
    <alternativeName>
        <fullName evidence="8">Ketopantoate hydroxymethyltransferase</fullName>
        <shortName evidence="8">KPHMT</shortName>
    </alternativeName>
</protein>
<evidence type="ECO:0000256" key="10">
    <source>
        <dbReference type="PIRSR" id="PIRSR000388-2"/>
    </source>
</evidence>
<evidence type="ECO:0000256" key="7">
    <source>
        <dbReference type="ARBA" id="ARBA00056497"/>
    </source>
</evidence>
<dbReference type="SUPFAM" id="SSF51621">
    <property type="entry name" value="Phosphoenolpyruvate/pyruvate domain"/>
    <property type="match status" value="1"/>
</dbReference>
<feature type="binding site" evidence="8 11">
    <location>
        <position position="128"/>
    </location>
    <ligand>
        <name>Mg(2+)</name>
        <dbReference type="ChEBI" id="CHEBI:18420"/>
    </ligand>
</feature>
<dbReference type="OrthoDB" id="9781789at2"/>
<dbReference type="PANTHER" id="PTHR20881:SF0">
    <property type="entry name" value="3-METHYL-2-OXOBUTANOATE HYDROXYMETHYLTRANSFERASE"/>
    <property type="match status" value="1"/>
</dbReference>
<feature type="active site" description="Proton acceptor" evidence="8 9">
    <location>
        <position position="195"/>
    </location>
</feature>
<dbReference type="FunCoup" id="A0A423PU44">
    <property type="interactions" value="482"/>
</dbReference>
<dbReference type="Proteomes" id="UP000285310">
    <property type="component" value="Unassembled WGS sequence"/>
</dbReference>